<evidence type="ECO:0000313" key="2">
    <source>
        <dbReference type="WBParaSite" id="nRc.2.0.1.t06994-RA"/>
    </source>
</evidence>
<accession>A0A915HZX3</accession>
<keyword evidence="1" id="KW-1185">Reference proteome</keyword>
<dbReference type="WBParaSite" id="nRc.2.0.1.t06994-RA">
    <property type="protein sequence ID" value="nRc.2.0.1.t06994-RA"/>
    <property type="gene ID" value="nRc.2.0.1.g06994"/>
</dbReference>
<sequence length="53" mass="5533">MRRKAAAVVGEGHSDNSNLGGAAVVMRAVLVQSVVVEELVGMTIKPSTWLANL</sequence>
<reference evidence="2" key="1">
    <citation type="submission" date="2022-11" db="UniProtKB">
        <authorList>
            <consortium name="WormBaseParasite"/>
        </authorList>
    </citation>
    <scope>IDENTIFICATION</scope>
</reference>
<organism evidence="1 2">
    <name type="scientific">Romanomermis culicivorax</name>
    <name type="common">Nematode worm</name>
    <dbReference type="NCBI Taxonomy" id="13658"/>
    <lineage>
        <taxon>Eukaryota</taxon>
        <taxon>Metazoa</taxon>
        <taxon>Ecdysozoa</taxon>
        <taxon>Nematoda</taxon>
        <taxon>Enoplea</taxon>
        <taxon>Dorylaimia</taxon>
        <taxon>Mermithida</taxon>
        <taxon>Mermithoidea</taxon>
        <taxon>Mermithidae</taxon>
        <taxon>Romanomermis</taxon>
    </lineage>
</organism>
<protein>
    <submittedName>
        <fullName evidence="2">Uncharacterized protein</fullName>
    </submittedName>
</protein>
<evidence type="ECO:0000313" key="1">
    <source>
        <dbReference type="Proteomes" id="UP000887565"/>
    </source>
</evidence>
<dbReference type="Proteomes" id="UP000887565">
    <property type="component" value="Unplaced"/>
</dbReference>
<proteinExistence type="predicted"/>
<name>A0A915HZX3_ROMCU</name>
<dbReference type="AlphaFoldDB" id="A0A915HZX3"/>